<protein>
    <submittedName>
        <fullName evidence="3">Uncharacterized protein</fullName>
    </submittedName>
</protein>
<dbReference type="EMBL" id="JADCNM010000211">
    <property type="protein sequence ID" value="KAG0449102.1"/>
    <property type="molecule type" value="Genomic_DNA"/>
</dbReference>
<accession>A0A835V1Z6</accession>
<feature type="region of interest" description="Disordered" evidence="1">
    <location>
        <begin position="36"/>
        <end position="58"/>
    </location>
</feature>
<dbReference type="AlphaFoldDB" id="A0A835V1Z6"/>
<dbReference type="Proteomes" id="UP000639772">
    <property type="component" value="Unassembled WGS sequence"/>
</dbReference>
<keyword evidence="4" id="KW-1185">Reference proteome</keyword>
<gene>
    <name evidence="3" type="ORF">HPP92_008453</name>
    <name evidence="2" type="ORF">HPP92_027481</name>
</gene>
<organism evidence="3 4">
    <name type="scientific">Vanilla planifolia</name>
    <name type="common">Vanilla</name>
    <dbReference type="NCBI Taxonomy" id="51239"/>
    <lineage>
        <taxon>Eukaryota</taxon>
        <taxon>Viridiplantae</taxon>
        <taxon>Streptophyta</taxon>
        <taxon>Embryophyta</taxon>
        <taxon>Tracheophyta</taxon>
        <taxon>Spermatophyta</taxon>
        <taxon>Magnoliopsida</taxon>
        <taxon>Liliopsida</taxon>
        <taxon>Asparagales</taxon>
        <taxon>Orchidaceae</taxon>
        <taxon>Vanilloideae</taxon>
        <taxon>Vanilleae</taxon>
        <taxon>Vanilla</taxon>
    </lineage>
</organism>
<proteinExistence type="predicted"/>
<dbReference type="Proteomes" id="UP000636800">
    <property type="component" value="Unassembled WGS sequence"/>
</dbReference>
<reference evidence="4 5" key="1">
    <citation type="journal article" date="2020" name="Nat. Food">
        <title>A phased Vanilla planifolia genome enables genetic improvement of flavour and production.</title>
        <authorList>
            <person name="Hasing T."/>
            <person name="Tang H."/>
            <person name="Brym M."/>
            <person name="Khazi F."/>
            <person name="Huang T."/>
            <person name="Chambers A.H."/>
        </authorList>
    </citation>
    <scope>NUCLEOTIDE SEQUENCE [LARGE SCALE GENOMIC DNA]</scope>
    <source>
        <tissue evidence="3">Leaf</tissue>
    </source>
</reference>
<evidence type="ECO:0000313" key="3">
    <source>
        <dbReference type="EMBL" id="KAG0484374.1"/>
    </source>
</evidence>
<feature type="compositionally biased region" description="Basic and acidic residues" evidence="1">
    <location>
        <begin position="41"/>
        <end position="56"/>
    </location>
</feature>
<evidence type="ECO:0000313" key="5">
    <source>
        <dbReference type="Proteomes" id="UP000639772"/>
    </source>
</evidence>
<evidence type="ECO:0000313" key="4">
    <source>
        <dbReference type="Proteomes" id="UP000636800"/>
    </source>
</evidence>
<evidence type="ECO:0000313" key="2">
    <source>
        <dbReference type="EMBL" id="KAG0449102.1"/>
    </source>
</evidence>
<sequence>MKSLQVGVPSKERQKLKRRNLKGLVVLETSFPAEPASQVRKATEAAGDRQIQEGKEAPLPALENWDDVEILHAVLTEEFMMAVHARKRQARL</sequence>
<comment type="caution">
    <text evidence="3">The sequence shown here is derived from an EMBL/GenBank/DDBJ whole genome shotgun (WGS) entry which is preliminary data.</text>
</comment>
<dbReference type="EMBL" id="JADCNL010000004">
    <property type="protein sequence ID" value="KAG0484374.1"/>
    <property type="molecule type" value="Genomic_DNA"/>
</dbReference>
<name>A0A835V1Z6_VANPL</name>
<evidence type="ECO:0000256" key="1">
    <source>
        <dbReference type="SAM" id="MobiDB-lite"/>
    </source>
</evidence>